<evidence type="ECO:0000313" key="3">
    <source>
        <dbReference type="Proteomes" id="UP001237011"/>
    </source>
</evidence>
<dbReference type="EMBL" id="CP132191">
    <property type="protein sequence ID" value="WLP85635.1"/>
    <property type="molecule type" value="Genomic_DNA"/>
</dbReference>
<keyword evidence="1" id="KW-1133">Transmembrane helix</keyword>
<dbReference type="Proteomes" id="UP001237011">
    <property type="component" value="Chromosome"/>
</dbReference>
<sequence length="127" mass="15117">MDTRENLDRYFWMQILVLISEIALVVCFIALIYMSRTVGTYLRINSFEDIDFYKLVVYVGIALFGFIFVVTKLGLIIYLTRIITVSRNEDEFIQYTKATLLMQCASLFIWFIFDIWSMVNLNVMRKY</sequence>
<name>A0ABY9HBS0_9MOLU</name>
<evidence type="ECO:0000256" key="1">
    <source>
        <dbReference type="SAM" id="Phobius"/>
    </source>
</evidence>
<keyword evidence="1" id="KW-0472">Membrane</keyword>
<feature type="transmembrane region" description="Helical" evidence="1">
    <location>
        <begin position="55"/>
        <end position="80"/>
    </location>
</feature>
<reference evidence="2" key="1">
    <citation type="submission" date="2023-08" db="EMBL/GenBank/DDBJ databases">
        <title>Complete genome sequence of Mycoplasma seminis 2200.</title>
        <authorList>
            <person name="Spergser J."/>
        </authorList>
    </citation>
    <scope>NUCLEOTIDE SEQUENCE [LARGE SCALE GENOMIC DNA]</scope>
    <source>
        <strain evidence="2">2200</strain>
    </source>
</reference>
<feature type="transmembrane region" description="Helical" evidence="1">
    <location>
        <begin position="12"/>
        <end position="34"/>
    </location>
</feature>
<keyword evidence="1" id="KW-0812">Transmembrane</keyword>
<gene>
    <name evidence="2" type="ORF">Q8852_00525</name>
</gene>
<feature type="transmembrane region" description="Helical" evidence="1">
    <location>
        <begin position="100"/>
        <end position="119"/>
    </location>
</feature>
<evidence type="ECO:0000313" key="2">
    <source>
        <dbReference type="EMBL" id="WLP85635.1"/>
    </source>
</evidence>
<protein>
    <submittedName>
        <fullName evidence="2">Uncharacterized protein</fullName>
    </submittedName>
</protein>
<organism evidence="2 3">
    <name type="scientific">Mycoplasma seminis</name>
    <dbReference type="NCBI Taxonomy" id="512749"/>
    <lineage>
        <taxon>Bacteria</taxon>
        <taxon>Bacillati</taxon>
        <taxon>Mycoplasmatota</taxon>
        <taxon>Mollicutes</taxon>
        <taxon>Mycoplasmataceae</taxon>
        <taxon>Mycoplasma</taxon>
    </lineage>
</organism>
<proteinExistence type="predicted"/>
<dbReference type="RefSeq" id="WP_305938065.1">
    <property type="nucleotide sequence ID" value="NZ_CP132191.1"/>
</dbReference>
<accession>A0ABY9HBS0</accession>
<keyword evidence="3" id="KW-1185">Reference proteome</keyword>